<dbReference type="Proteomes" id="UP001497700">
    <property type="component" value="Unassembled WGS sequence"/>
</dbReference>
<dbReference type="EMBL" id="MU393434">
    <property type="protein sequence ID" value="KAI4868961.1"/>
    <property type="molecule type" value="Genomic_DNA"/>
</dbReference>
<gene>
    <name evidence="1" type="ORF">F4820DRAFT_444603</name>
</gene>
<organism evidence="1 2">
    <name type="scientific">Hypoxylon rubiginosum</name>
    <dbReference type="NCBI Taxonomy" id="110542"/>
    <lineage>
        <taxon>Eukaryota</taxon>
        <taxon>Fungi</taxon>
        <taxon>Dikarya</taxon>
        <taxon>Ascomycota</taxon>
        <taxon>Pezizomycotina</taxon>
        <taxon>Sordariomycetes</taxon>
        <taxon>Xylariomycetidae</taxon>
        <taxon>Xylariales</taxon>
        <taxon>Hypoxylaceae</taxon>
        <taxon>Hypoxylon</taxon>
    </lineage>
</organism>
<sequence>MPSVDIQRSDQYMSLPPLIFDDNSPRSSFQNGPWATASSRTSSDHTLLEPDSEPEGPTSTAASFDSRDAPDTHHSPGVAAETKTSAHLVPSKDIKGRKWFGLRDWLWELGAAALSVSCTVVIVAVLYAFQDRALSSWQFVFQVSLNSFVSILSGLSRTSLLVSVASCISQLKWIHFAKSPASLYRMETFDLASRGPWGALMLLWRMNFKAKLAAMASLITIL</sequence>
<comment type="caution">
    <text evidence="1">The sequence shown here is derived from an EMBL/GenBank/DDBJ whole genome shotgun (WGS) entry which is preliminary data.</text>
</comment>
<accession>A0ACB9ZC47</accession>
<protein>
    <submittedName>
        <fullName evidence="1">Uncharacterized protein</fullName>
    </submittedName>
</protein>
<keyword evidence="2" id="KW-1185">Reference proteome</keyword>
<evidence type="ECO:0000313" key="1">
    <source>
        <dbReference type="EMBL" id="KAI4868961.1"/>
    </source>
</evidence>
<proteinExistence type="predicted"/>
<evidence type="ECO:0000313" key="2">
    <source>
        <dbReference type="Proteomes" id="UP001497700"/>
    </source>
</evidence>
<name>A0ACB9ZC47_9PEZI</name>
<reference evidence="1 2" key="1">
    <citation type="journal article" date="2022" name="New Phytol.">
        <title>Ecological generalism drives hyperdiversity of secondary metabolite gene clusters in xylarialean endophytes.</title>
        <authorList>
            <person name="Franco M.E.E."/>
            <person name="Wisecaver J.H."/>
            <person name="Arnold A.E."/>
            <person name="Ju Y.M."/>
            <person name="Slot J.C."/>
            <person name="Ahrendt S."/>
            <person name="Moore L.P."/>
            <person name="Eastman K.E."/>
            <person name="Scott K."/>
            <person name="Konkel Z."/>
            <person name="Mondo S.J."/>
            <person name="Kuo A."/>
            <person name="Hayes R.D."/>
            <person name="Haridas S."/>
            <person name="Andreopoulos B."/>
            <person name="Riley R."/>
            <person name="LaButti K."/>
            <person name="Pangilinan J."/>
            <person name="Lipzen A."/>
            <person name="Amirebrahimi M."/>
            <person name="Yan J."/>
            <person name="Adam C."/>
            <person name="Keymanesh K."/>
            <person name="Ng V."/>
            <person name="Louie K."/>
            <person name="Northen T."/>
            <person name="Drula E."/>
            <person name="Henrissat B."/>
            <person name="Hsieh H.M."/>
            <person name="Youens-Clark K."/>
            <person name="Lutzoni F."/>
            <person name="Miadlikowska J."/>
            <person name="Eastwood D.C."/>
            <person name="Hamelin R.C."/>
            <person name="Grigoriev I.V."/>
            <person name="U'Ren J.M."/>
        </authorList>
    </citation>
    <scope>NUCLEOTIDE SEQUENCE [LARGE SCALE GENOMIC DNA]</scope>
    <source>
        <strain evidence="1 2">CBS 119005</strain>
    </source>
</reference>